<comment type="caution">
    <text evidence="2">The sequence shown here is derived from an EMBL/GenBank/DDBJ whole genome shotgun (WGS) entry which is preliminary data.</text>
</comment>
<sequence length="277" mass="30863">MEEQKEKATATKCTRKLDYNAPFLSTRRPSSANGLRLSRRSSRGSWVDTSDGVPFSWEQIPGKPKALEKCVTLDLPPKLPPSRWHPPKVTTKIRDRDQCHVDDDDDNDGEEEDDKGCDGDFDDDGHDVFSDAIDMFSLGESTYCNGLGRVNSEIEETRGALSPSFIIQRFLPDAAALAASSSALAIAKNLNNRLPQSSKSSRGSCVSQPYPSAKSCGLEVFFPWRLKPKPCGLKSPVHQKSIEAKSQWSSRRKKNHRDQEMKEKKEGVVSLCPRYST</sequence>
<accession>A0AAV6KNU4</accession>
<evidence type="ECO:0000313" key="3">
    <source>
        <dbReference type="Proteomes" id="UP000823749"/>
    </source>
</evidence>
<organism evidence="2 3">
    <name type="scientific">Rhododendron griersonianum</name>
    <dbReference type="NCBI Taxonomy" id="479676"/>
    <lineage>
        <taxon>Eukaryota</taxon>
        <taxon>Viridiplantae</taxon>
        <taxon>Streptophyta</taxon>
        <taxon>Embryophyta</taxon>
        <taxon>Tracheophyta</taxon>
        <taxon>Spermatophyta</taxon>
        <taxon>Magnoliopsida</taxon>
        <taxon>eudicotyledons</taxon>
        <taxon>Gunneridae</taxon>
        <taxon>Pentapetalae</taxon>
        <taxon>asterids</taxon>
        <taxon>Ericales</taxon>
        <taxon>Ericaceae</taxon>
        <taxon>Ericoideae</taxon>
        <taxon>Rhodoreae</taxon>
        <taxon>Rhododendron</taxon>
    </lineage>
</organism>
<proteinExistence type="predicted"/>
<feature type="region of interest" description="Disordered" evidence="1">
    <location>
        <begin position="74"/>
        <end position="123"/>
    </location>
</feature>
<evidence type="ECO:0000256" key="1">
    <source>
        <dbReference type="SAM" id="MobiDB-lite"/>
    </source>
</evidence>
<gene>
    <name evidence="2" type="ORF">RHGRI_011950</name>
</gene>
<feature type="compositionally biased region" description="Basic and acidic residues" evidence="1">
    <location>
        <begin position="92"/>
        <end position="101"/>
    </location>
</feature>
<feature type="region of interest" description="Disordered" evidence="1">
    <location>
        <begin position="20"/>
        <end position="53"/>
    </location>
</feature>
<feature type="region of interest" description="Disordered" evidence="1">
    <location>
        <begin position="230"/>
        <end position="277"/>
    </location>
</feature>
<feature type="compositionally biased region" description="Basic and acidic residues" evidence="1">
    <location>
        <begin position="257"/>
        <end position="267"/>
    </location>
</feature>
<dbReference type="AlphaFoldDB" id="A0AAV6KNU4"/>
<dbReference type="PANTHER" id="PTHR33671:SF1">
    <property type="entry name" value="DUF688 FAMILY PROTEIN"/>
    <property type="match status" value="1"/>
</dbReference>
<dbReference type="Pfam" id="PF05097">
    <property type="entry name" value="DUF688"/>
    <property type="match status" value="1"/>
</dbReference>
<name>A0AAV6KNU4_9ERIC</name>
<reference evidence="2" key="1">
    <citation type="submission" date="2020-08" db="EMBL/GenBank/DDBJ databases">
        <title>Plant Genome Project.</title>
        <authorList>
            <person name="Zhang R.-G."/>
        </authorList>
    </citation>
    <scope>NUCLEOTIDE SEQUENCE</scope>
    <source>
        <strain evidence="2">WSP0</strain>
        <tissue evidence="2">Leaf</tissue>
    </source>
</reference>
<protein>
    <submittedName>
        <fullName evidence="2">Uncharacterized protein</fullName>
    </submittedName>
</protein>
<evidence type="ECO:0000313" key="2">
    <source>
        <dbReference type="EMBL" id="KAG5554256.1"/>
    </source>
</evidence>
<dbReference type="Proteomes" id="UP000823749">
    <property type="component" value="Chromosome 4"/>
</dbReference>
<keyword evidence="3" id="KW-1185">Reference proteome</keyword>
<dbReference type="EMBL" id="JACTNZ010000004">
    <property type="protein sequence ID" value="KAG5554256.1"/>
    <property type="molecule type" value="Genomic_DNA"/>
</dbReference>
<feature type="compositionally biased region" description="Acidic residues" evidence="1">
    <location>
        <begin position="102"/>
        <end position="123"/>
    </location>
</feature>
<dbReference type="PANTHER" id="PTHR33671">
    <property type="entry name" value="N-METHYLTRANSFERASE, PUTATIVE (DUF688)-RELATED"/>
    <property type="match status" value="1"/>
</dbReference>
<dbReference type="InterPro" id="IPR007789">
    <property type="entry name" value="DUF688"/>
</dbReference>